<feature type="domain" description="TPM" evidence="4">
    <location>
        <begin position="34"/>
        <end position="160"/>
    </location>
</feature>
<keyword evidence="2" id="KW-0812">Transmembrane</keyword>
<dbReference type="EMBL" id="RBZN01000019">
    <property type="protein sequence ID" value="RKQ16664.1"/>
    <property type="molecule type" value="Genomic_DNA"/>
</dbReference>
<feature type="signal peptide" evidence="3">
    <location>
        <begin position="1"/>
        <end position="21"/>
    </location>
</feature>
<dbReference type="AlphaFoldDB" id="A0A494Z2F1"/>
<feature type="compositionally biased region" description="Gly residues" evidence="1">
    <location>
        <begin position="292"/>
        <end position="303"/>
    </location>
</feature>
<comment type="caution">
    <text evidence="5">The sequence shown here is derived from an EMBL/GenBank/DDBJ whole genome shotgun (WGS) entry which is preliminary data.</text>
</comment>
<evidence type="ECO:0000313" key="5">
    <source>
        <dbReference type="EMBL" id="RKQ16664.1"/>
    </source>
</evidence>
<proteinExistence type="predicted"/>
<evidence type="ECO:0000259" key="4">
    <source>
        <dbReference type="Pfam" id="PF04536"/>
    </source>
</evidence>
<evidence type="ECO:0000256" key="3">
    <source>
        <dbReference type="SAM" id="SignalP"/>
    </source>
</evidence>
<evidence type="ECO:0000256" key="2">
    <source>
        <dbReference type="SAM" id="Phobius"/>
    </source>
</evidence>
<feature type="compositionally biased region" description="Low complexity" evidence="1">
    <location>
        <begin position="278"/>
        <end position="291"/>
    </location>
</feature>
<dbReference type="Pfam" id="PF04536">
    <property type="entry name" value="TPM_phosphatase"/>
    <property type="match status" value="1"/>
</dbReference>
<organism evidence="5 6">
    <name type="scientific">Ureibacillus endophyticus</name>
    <dbReference type="NCBI Taxonomy" id="1978490"/>
    <lineage>
        <taxon>Bacteria</taxon>
        <taxon>Bacillati</taxon>
        <taxon>Bacillota</taxon>
        <taxon>Bacilli</taxon>
        <taxon>Bacillales</taxon>
        <taxon>Caryophanaceae</taxon>
        <taxon>Ureibacillus</taxon>
    </lineage>
</organism>
<gene>
    <name evidence="5" type="ORF">D8M03_09180</name>
</gene>
<evidence type="ECO:0000313" key="6">
    <source>
        <dbReference type="Proteomes" id="UP000272238"/>
    </source>
</evidence>
<dbReference type="Proteomes" id="UP000272238">
    <property type="component" value="Unassembled WGS sequence"/>
</dbReference>
<dbReference type="PANTHER" id="PTHR30373">
    <property type="entry name" value="UPF0603 PROTEIN YGCG"/>
    <property type="match status" value="1"/>
</dbReference>
<keyword evidence="2" id="KW-1133">Transmembrane helix</keyword>
<dbReference type="InterPro" id="IPR007621">
    <property type="entry name" value="TPM_dom"/>
</dbReference>
<keyword evidence="6" id="KW-1185">Reference proteome</keyword>
<reference evidence="5 6" key="1">
    <citation type="journal article" date="2016" name="Antonie Van Leeuwenhoek">
        <title>Lysinibacillus endophyticus sp. nov., an indole-3-acetic acid producing endophytic bacterium isolated from corn root (Zea mays cv. Xinken-5).</title>
        <authorList>
            <person name="Yu J."/>
            <person name="Guan X."/>
            <person name="Liu C."/>
            <person name="Xiang W."/>
            <person name="Yu Z."/>
            <person name="Liu X."/>
            <person name="Wang G."/>
        </authorList>
    </citation>
    <scope>NUCLEOTIDE SEQUENCE [LARGE SCALE GENOMIC DNA]</scope>
    <source>
        <strain evidence="5 6">DSM 100506</strain>
    </source>
</reference>
<protein>
    <submittedName>
        <fullName evidence="5">TPM domain-containing protein</fullName>
    </submittedName>
</protein>
<keyword evidence="3" id="KW-0732">Signal</keyword>
<feature type="region of interest" description="Disordered" evidence="1">
    <location>
        <begin position="278"/>
        <end position="303"/>
    </location>
</feature>
<dbReference type="OrthoDB" id="9810918at2"/>
<dbReference type="Gene3D" id="3.10.310.50">
    <property type="match status" value="1"/>
</dbReference>
<sequence>MLKKWMFTFVLLLVLPLSVVAQDIPERPTTAGFVFDYQNVIDDAVEAEINEIAKRLQEEGKMELMIVTVPTIGELEPYEYGMKFFREWGIGDAEKDNGMLIYITTDMGEGNNVVRISTGYGMEGSYPDSETQRLIQTYMKESLKSGDYTSAFANVVEAIRVKEDIDYTWENDGAVIEEMSENTEESEETLFEKITGIFFTIIGILFFLIMAGVALLIAYVVLEGIFRRLQGLFYWIFEAIFRKDIRSKGYIKYLENKKQEQKKNKARKASGLYYDNHYDSSNSSDSYSYGSGDSGGGGSDDRF</sequence>
<dbReference type="PANTHER" id="PTHR30373:SF2">
    <property type="entry name" value="UPF0603 PROTEIN YGCG"/>
    <property type="match status" value="1"/>
</dbReference>
<name>A0A494Z2F1_9BACL</name>
<keyword evidence="2" id="KW-0472">Membrane</keyword>
<accession>A0A494Z2F1</accession>
<dbReference type="RefSeq" id="WP_121214475.1">
    <property type="nucleotide sequence ID" value="NZ_RBZN01000019.1"/>
</dbReference>
<feature type="chain" id="PRO_5019827064" evidence="3">
    <location>
        <begin position="22"/>
        <end position="303"/>
    </location>
</feature>
<feature type="transmembrane region" description="Helical" evidence="2">
    <location>
        <begin position="197"/>
        <end position="222"/>
    </location>
</feature>
<evidence type="ECO:0000256" key="1">
    <source>
        <dbReference type="SAM" id="MobiDB-lite"/>
    </source>
</evidence>